<protein>
    <submittedName>
        <fullName evidence="2">Uncharacterized protein</fullName>
    </submittedName>
</protein>
<organism evidence="2 3">
    <name type="scientific">Arthrobacter phage Auxilium</name>
    <dbReference type="NCBI Taxonomy" id="2419948"/>
    <lineage>
        <taxon>Viruses</taxon>
        <taxon>Duplodnaviria</taxon>
        <taxon>Heunggongvirae</taxon>
        <taxon>Uroviricota</taxon>
        <taxon>Caudoviricetes</taxon>
        <taxon>Richievirus</taxon>
        <taxon>Richievirus auxilium</taxon>
    </lineage>
</organism>
<evidence type="ECO:0000256" key="1">
    <source>
        <dbReference type="SAM" id="Phobius"/>
    </source>
</evidence>
<gene>
    <name evidence="2" type="primary">35</name>
    <name evidence="2" type="ORF">PBI_AUXILIUM_35</name>
</gene>
<evidence type="ECO:0000313" key="3">
    <source>
        <dbReference type="Proteomes" id="UP000266910"/>
    </source>
</evidence>
<dbReference type="KEGG" id="vg:77931726"/>
<keyword evidence="1" id="KW-1133">Transmembrane helix</keyword>
<accession>A0A3G2KA23</accession>
<dbReference type="Proteomes" id="UP000266910">
    <property type="component" value="Genome"/>
</dbReference>
<evidence type="ECO:0000313" key="2">
    <source>
        <dbReference type="EMBL" id="AYN55814.1"/>
    </source>
</evidence>
<feature type="transmembrane region" description="Helical" evidence="1">
    <location>
        <begin position="6"/>
        <end position="28"/>
    </location>
</feature>
<proteinExistence type="predicted"/>
<dbReference type="RefSeq" id="YP_010655854.1">
    <property type="nucleotide sequence ID" value="NC_070832.1"/>
</dbReference>
<sequence length="169" mass="18587">MDWAGFLQWITNQGLALVVAAVAAWISYRAIRTTRAYQDPVFVMECEPVDWQAYPPGGIKEQVPMVLVNKGNSHAKDVTWSADFDPFHLHAPEQSWPLVEGNGGRVAVMSLFRADGHGAGVLSSLVQRTDGARQCTVTCTSQAGHRFSQKVNLPNPYEYQAQPQTTAAE</sequence>
<reference evidence="2 3" key="1">
    <citation type="submission" date="2018-09" db="EMBL/GenBank/DDBJ databases">
        <authorList>
            <person name="Rimple P.A."/>
            <person name="Stoner T.H."/>
            <person name="Garlena R.A."/>
            <person name="Russell D.A."/>
            <person name="Pope W.H."/>
            <person name="Jacobs-Sera D."/>
            <person name="Hatfull G.F."/>
        </authorList>
    </citation>
    <scope>NUCLEOTIDE SEQUENCE [LARGE SCALE GENOMIC DNA]</scope>
</reference>
<keyword evidence="1" id="KW-0812">Transmembrane</keyword>
<dbReference type="GeneID" id="77931726"/>
<keyword evidence="3" id="KW-1185">Reference proteome</keyword>
<dbReference type="EMBL" id="MH834598">
    <property type="protein sequence ID" value="AYN55814.1"/>
    <property type="molecule type" value="Genomic_DNA"/>
</dbReference>
<keyword evidence="1" id="KW-0472">Membrane</keyword>
<name>A0A3G2KA23_9CAUD</name>